<proteinExistence type="predicted"/>
<dbReference type="AlphaFoldDB" id="A0A0B7NTN6"/>
<gene>
    <name evidence="1" type="ORF">PFCIRM138_00350</name>
</gene>
<accession>A0A0B7NTN6</accession>
<reference evidence="1" key="1">
    <citation type="submission" date="2014-08" db="EMBL/GenBank/DDBJ databases">
        <authorList>
            <person name="Falentin Helene"/>
        </authorList>
    </citation>
    <scope>NUCLEOTIDE SEQUENCE</scope>
</reference>
<sequence>MHDLVGVVDEDKAVGSHRACGKGDFVVSERVQELGIVVAVDKVPIEVLTSDVVVPRVDPGPNRVWVDRRLHDPHASYRIGGPRGVELSEPLVILAVAFRAESLQSRQHLVPRQTI</sequence>
<evidence type="ECO:0000313" key="1">
    <source>
        <dbReference type="EMBL" id="CEP27235.1"/>
    </source>
</evidence>
<organism evidence="1">
    <name type="scientific">Propionibacterium freudenreichii subsp. freudenreichii</name>
    <dbReference type="NCBI Taxonomy" id="66712"/>
    <lineage>
        <taxon>Bacteria</taxon>
        <taxon>Bacillati</taxon>
        <taxon>Actinomycetota</taxon>
        <taxon>Actinomycetes</taxon>
        <taxon>Propionibacteriales</taxon>
        <taxon>Propionibacteriaceae</taxon>
        <taxon>Propionibacterium</taxon>
    </lineage>
</organism>
<protein>
    <submittedName>
        <fullName evidence="1">Uncharacterized protein</fullName>
    </submittedName>
</protein>
<dbReference type="EMBL" id="LM676429">
    <property type="protein sequence ID" value="CEP27235.1"/>
    <property type="molecule type" value="Genomic_DNA"/>
</dbReference>
<name>A0A0B7NTN6_PROFF</name>